<gene>
    <name evidence="5" type="ORF">RS694_18455</name>
</gene>
<evidence type="ECO:0000256" key="2">
    <source>
        <dbReference type="ARBA" id="ARBA00022840"/>
    </source>
</evidence>
<dbReference type="InterPro" id="IPR042099">
    <property type="entry name" value="ANL_N_sf"/>
</dbReference>
<dbReference type="STRING" id="1484693.RS694_18455"/>
<keyword evidence="1" id="KW-0547">Nucleotide-binding</keyword>
<dbReference type="Gene3D" id="3.40.50.12780">
    <property type="entry name" value="N-terminal domain of ligase-like"/>
    <property type="match status" value="1"/>
</dbReference>
<proteinExistence type="predicted"/>
<evidence type="ECO:0000313" key="5">
    <source>
        <dbReference type="EMBL" id="APW44979.1"/>
    </source>
</evidence>
<dbReference type="KEGG" id="rsb:RS694_18455"/>
<keyword evidence="6" id="KW-1185">Reference proteome</keyword>
<dbReference type="EMBL" id="CP019239">
    <property type="protein sequence ID" value="APW44979.1"/>
    <property type="molecule type" value="Genomic_DNA"/>
</dbReference>
<dbReference type="InterPro" id="IPR020845">
    <property type="entry name" value="AMP-binding_CS"/>
</dbReference>
<comment type="catalytic activity">
    <reaction evidence="3">
        <text>a long-chain fatty acid + ATP + CoA = a long-chain fatty acyl-CoA + AMP + diphosphate</text>
        <dbReference type="Rhea" id="RHEA:15421"/>
        <dbReference type="ChEBI" id="CHEBI:30616"/>
        <dbReference type="ChEBI" id="CHEBI:33019"/>
        <dbReference type="ChEBI" id="CHEBI:57287"/>
        <dbReference type="ChEBI" id="CHEBI:57560"/>
        <dbReference type="ChEBI" id="CHEBI:83139"/>
        <dbReference type="ChEBI" id="CHEBI:456215"/>
        <dbReference type="EC" id="6.2.1.3"/>
    </reaction>
    <physiologicalReaction direction="left-to-right" evidence="3">
        <dbReference type="Rhea" id="RHEA:15422"/>
    </physiologicalReaction>
</comment>
<dbReference type="RefSeq" id="WP_029706519.1">
    <property type="nucleotide sequence ID" value="NZ_CP019239.1"/>
</dbReference>
<dbReference type="InterPro" id="IPR000873">
    <property type="entry name" value="AMP-dep_synth/lig_dom"/>
</dbReference>
<dbReference type="PANTHER" id="PTHR43272">
    <property type="entry name" value="LONG-CHAIN-FATTY-ACID--COA LIGASE"/>
    <property type="match status" value="1"/>
</dbReference>
<evidence type="ECO:0000256" key="1">
    <source>
        <dbReference type="ARBA" id="ARBA00022741"/>
    </source>
</evidence>
<dbReference type="Gene3D" id="3.30.300.30">
    <property type="match status" value="1"/>
</dbReference>
<reference evidence="5 6" key="1">
    <citation type="submission" date="2017-01" db="EMBL/GenBank/DDBJ databases">
        <authorList>
            <person name="Mah S.A."/>
            <person name="Swanson W.J."/>
            <person name="Moy G.W."/>
            <person name="Vacquier V.D."/>
        </authorList>
    </citation>
    <scope>NUCLEOTIDE SEQUENCE [LARGE SCALE GENOMIC DNA]</scope>
    <source>
        <strain evidence="5 6">DSM 22694</strain>
    </source>
</reference>
<evidence type="ECO:0000256" key="3">
    <source>
        <dbReference type="ARBA" id="ARBA00024484"/>
    </source>
</evidence>
<dbReference type="GO" id="GO:0005524">
    <property type="term" value="F:ATP binding"/>
    <property type="evidence" value="ECO:0007669"/>
    <property type="project" value="UniProtKB-KW"/>
</dbReference>
<protein>
    <submittedName>
        <fullName evidence="5">AMP-binding acetyl-CoA synthetase</fullName>
    </submittedName>
</protein>
<organism evidence="5 6">
    <name type="scientific">Rhodoferax saidenbachensis</name>
    <dbReference type="NCBI Taxonomy" id="1484693"/>
    <lineage>
        <taxon>Bacteria</taxon>
        <taxon>Pseudomonadati</taxon>
        <taxon>Pseudomonadota</taxon>
        <taxon>Betaproteobacteria</taxon>
        <taxon>Burkholderiales</taxon>
        <taxon>Comamonadaceae</taxon>
        <taxon>Rhodoferax</taxon>
    </lineage>
</organism>
<sequence length="568" mass="61850">MSTPITVSPHDLPLQCLYRWEASSPNAVYLTQPMGGGMVQEITWAQAIDQIRRVAAWLKAQGWPAGSRVGVMGKNSAHWLLADLAILMAGHVSVPIYPTFNAEALGYILAHSDTKALFVGKLDTPQNIREGVPAHLPLIILPLAPALEGLDWDRIVAHTPPLAGEHLVSMDAVQTIIYTSGTTGKPKGVVHTGESMAWAVSSGTRRLAMGPTDRYISYLPLAHVAERMVIEQAVLRYGGHVFFAESLDTFQKDLQRARPTIFFSVPRLWVKFQHGVHSKLPAPRLQFLMRLPWLGGVVRRKILQGLGLDACRLALGGAAPMPADVLRWYRQLGLDLVEVYGMTENCGASHATLPGNQEVGTVGQPYDGVECRIDPETGEIQMRCKAVMQGYYLEPEMTAQAFTADGWLRTGDKGMLDGKGSLCITGRVKDIFKTSKGKYVAPARLEDLLGRHTDIEACAVTGSGNLPQPLALVMLSPDAVQRSEEAEGQAALGAELEAHLLAVNALLEPHEKLAALLVVTTPWTPENGFVTPTMKIKRNRIEEAYGAYFATAVAQKQTVVWVRDVAPA</sequence>
<dbReference type="SUPFAM" id="SSF56801">
    <property type="entry name" value="Acetyl-CoA synthetase-like"/>
    <property type="match status" value="1"/>
</dbReference>
<dbReference type="Pfam" id="PF23562">
    <property type="entry name" value="AMP-binding_C_3"/>
    <property type="match status" value="1"/>
</dbReference>
<dbReference type="PANTHER" id="PTHR43272:SF33">
    <property type="entry name" value="AMP-BINDING DOMAIN-CONTAINING PROTEIN-RELATED"/>
    <property type="match status" value="1"/>
</dbReference>
<name>A0A1P8KG48_9BURK</name>
<dbReference type="AlphaFoldDB" id="A0A1P8KG48"/>
<keyword evidence="2" id="KW-0067">ATP-binding</keyword>
<evidence type="ECO:0000259" key="4">
    <source>
        <dbReference type="Pfam" id="PF00501"/>
    </source>
</evidence>
<dbReference type="GO" id="GO:0004467">
    <property type="term" value="F:long-chain fatty acid-CoA ligase activity"/>
    <property type="evidence" value="ECO:0007669"/>
    <property type="project" value="UniProtKB-EC"/>
</dbReference>
<accession>A0A1P8KG48</accession>
<dbReference type="Proteomes" id="UP000186110">
    <property type="component" value="Chromosome"/>
</dbReference>
<dbReference type="PROSITE" id="PS00455">
    <property type="entry name" value="AMP_BINDING"/>
    <property type="match status" value="1"/>
</dbReference>
<dbReference type="GO" id="GO:0016020">
    <property type="term" value="C:membrane"/>
    <property type="evidence" value="ECO:0007669"/>
    <property type="project" value="TreeGrafter"/>
</dbReference>
<dbReference type="Pfam" id="PF00501">
    <property type="entry name" value="AMP-binding"/>
    <property type="match status" value="1"/>
</dbReference>
<dbReference type="InterPro" id="IPR045851">
    <property type="entry name" value="AMP-bd_C_sf"/>
</dbReference>
<evidence type="ECO:0000313" key="6">
    <source>
        <dbReference type="Proteomes" id="UP000186110"/>
    </source>
</evidence>
<dbReference type="eggNOG" id="COG1022">
    <property type="taxonomic scope" value="Bacteria"/>
</dbReference>
<feature type="domain" description="AMP-dependent synthetase/ligase" evidence="4">
    <location>
        <begin position="21"/>
        <end position="392"/>
    </location>
</feature>